<dbReference type="Proteomes" id="UP000032604">
    <property type="component" value="Chromosome"/>
</dbReference>
<proteinExistence type="predicted"/>
<organism evidence="1 2">
    <name type="scientific">Clavibacter michiganensis subsp. insidiosus</name>
    <dbReference type="NCBI Taxonomy" id="33014"/>
    <lineage>
        <taxon>Bacteria</taxon>
        <taxon>Bacillati</taxon>
        <taxon>Actinomycetota</taxon>
        <taxon>Actinomycetes</taxon>
        <taxon>Micrococcales</taxon>
        <taxon>Microbacteriaceae</taxon>
        <taxon>Clavibacter</taxon>
    </lineage>
</organism>
<gene>
    <name evidence="1" type="ORF">VO01_12940</name>
</gene>
<evidence type="ECO:0000313" key="2">
    <source>
        <dbReference type="Proteomes" id="UP000032604"/>
    </source>
</evidence>
<dbReference type="AlphaFoldDB" id="A0A0D5CJU0"/>
<dbReference type="HOGENOM" id="CLU_1764789_0_0_11"/>
<reference evidence="1 2" key="1">
    <citation type="journal article" date="2015" name="Genome Announc.">
        <title>Complete Genome Sequence of Clavibacter michiganensis subsp. insidiosus R1-1 Using PacBio Single-Molecule Real-Time Technology.</title>
        <authorList>
            <person name="Lu Y."/>
            <person name="Samac D.A."/>
            <person name="Glazebrook J."/>
            <person name="Ishimaru C.A."/>
        </authorList>
    </citation>
    <scope>NUCLEOTIDE SEQUENCE [LARGE SCALE GENOMIC DNA]</scope>
    <source>
        <strain evidence="1 2">R1-1</strain>
    </source>
</reference>
<dbReference type="RefSeq" id="WP_045529510.1">
    <property type="nucleotide sequence ID" value="NZ_CP011043.1"/>
</dbReference>
<sequence>MTRAAAGLTETSGDPGDAVRDIPRALSAWFPASPHPGGFAWEAATGQLPERIAVVRDDAGALIGWAGSSPDDARVECAPGDDGTTDLLAAWLLDAAGDGRTSVAVHRGQERLRGILAGRGFVDEAVPLAGLRHPARDTGARPPPPGT</sequence>
<accession>A0A0D5CJU0</accession>
<evidence type="ECO:0008006" key="3">
    <source>
        <dbReference type="Google" id="ProtNLM"/>
    </source>
</evidence>
<name>A0A0D5CJU0_9MICO</name>
<protein>
    <recommendedName>
        <fullName evidence="3">GNAT family N-acetyltransferase</fullName>
    </recommendedName>
</protein>
<dbReference type="EMBL" id="CP011043">
    <property type="protein sequence ID" value="AJW79908.1"/>
    <property type="molecule type" value="Genomic_DNA"/>
</dbReference>
<evidence type="ECO:0000313" key="1">
    <source>
        <dbReference type="EMBL" id="AJW79908.1"/>
    </source>
</evidence>
<dbReference type="KEGG" id="cmh:VO01_12940"/>